<dbReference type="OrthoDB" id="1047099at2"/>
<feature type="domain" description="Outer membrane protein beta-barrel" evidence="2">
    <location>
        <begin position="22"/>
        <end position="208"/>
    </location>
</feature>
<reference evidence="5 8" key="2">
    <citation type="submission" date="2019-03" db="EMBL/GenBank/DDBJ databases">
        <title>Diversity of the mouse oral microbiome.</title>
        <authorList>
            <person name="Joseph S."/>
            <person name="Aduse-Opoku J."/>
            <person name="Curtis M."/>
            <person name="Wade W."/>
            <person name="Hashim A."/>
        </authorList>
    </citation>
    <scope>NUCLEOTIDE SEQUENCE [LARGE SCALE GENOMIC DNA]</scope>
    <source>
        <strain evidence="5 8">P2318</strain>
    </source>
</reference>
<dbReference type="Proteomes" id="UP000491181">
    <property type="component" value="Unassembled WGS sequence"/>
</dbReference>
<reference evidence="3 10" key="4">
    <citation type="journal article" date="2020" name="Microbiome">
        <title>Single-cell genomics of uncultured bacteria reveals dietary fiber responders in the mouse gut microbiota.</title>
        <authorList>
            <person name="Chijiiwa R."/>
            <person name="Hosokawa M."/>
            <person name="Kogawa M."/>
            <person name="Nishikawa Y."/>
            <person name="Ide K."/>
            <person name="Sakanashi C."/>
            <person name="Takahashi K."/>
            <person name="Takeyama H."/>
        </authorList>
    </citation>
    <scope>NUCLEOTIDE SEQUENCE [LARGE SCALE GENOMIC DNA]</scope>
    <source>
        <strain evidence="3">IMSAGC_001</strain>
    </source>
</reference>
<evidence type="ECO:0000259" key="2">
    <source>
        <dbReference type="Pfam" id="PF13568"/>
    </source>
</evidence>
<evidence type="ECO:0000313" key="9">
    <source>
        <dbReference type="Proteomes" id="UP000305751"/>
    </source>
</evidence>
<gene>
    <name evidence="4" type="ORF">D7Y07_12510</name>
    <name evidence="5" type="ORF">E4T97_16315</name>
    <name evidence="6" type="ORF">E5356_12925</name>
    <name evidence="3" type="ORF">IMSAGC001_02812</name>
</gene>
<dbReference type="STRING" id="1235814.GCA_000613385_01173"/>
<sequence>MNMLRKIFLFGSLSVASMAFGQNFNTDRVDRPNTKKINFGIKAGFNSSMFMVSELKIKDVTIDEVQNNYKIGYFGALFMRINMKKHFIQPEVSYNVTKCEITFDKLGSQHPDIEPDYASVQSVLHSIDFPILYGYNVVKKGPYGMSIFAGPKLRYLWGKQNEITFKNFDQKGIHEKLYPFNISAVIGIGVNISRIFFDFRYEQGVGNISKSIVYDNINSDGSTGVSHITFRRRDSALSFSLGFFL</sequence>
<dbReference type="EMBL" id="SPPV01000044">
    <property type="protein sequence ID" value="TFU46577.1"/>
    <property type="molecule type" value="Genomic_DNA"/>
</dbReference>
<dbReference type="InterPro" id="IPR025665">
    <property type="entry name" value="Beta-barrel_OMP_2"/>
</dbReference>
<evidence type="ECO:0000313" key="3">
    <source>
        <dbReference type="EMBL" id="GFH87387.1"/>
    </source>
</evidence>
<feature type="chain" id="PRO_5044594560" evidence="1">
    <location>
        <begin position="22"/>
        <end position="245"/>
    </location>
</feature>
<protein>
    <submittedName>
        <fullName evidence="4">PorT family protein</fullName>
    </submittedName>
</protein>
<dbReference type="Proteomes" id="UP000267159">
    <property type="component" value="Unassembled WGS sequence"/>
</dbReference>
<evidence type="ECO:0000313" key="4">
    <source>
        <dbReference type="EMBL" id="RLT79638.1"/>
    </source>
</evidence>
<name>A0A3L8A745_9BACE</name>
<dbReference type="EMBL" id="BLLS01000091">
    <property type="protein sequence ID" value="GFH87387.1"/>
    <property type="molecule type" value="Genomic_DNA"/>
</dbReference>
<feature type="signal peptide" evidence="1">
    <location>
        <begin position="1"/>
        <end position="21"/>
    </location>
</feature>
<reference evidence="4 7" key="1">
    <citation type="submission" date="2018-09" db="EMBL/GenBank/DDBJ databases">
        <title>Murine metabolic-syndrome-specific gut microbial biobank.</title>
        <authorList>
            <person name="Liu C."/>
        </authorList>
    </citation>
    <scope>NUCLEOTIDE SEQUENCE [LARGE SCALE GENOMIC DNA]</scope>
    <source>
        <strain evidence="4 7">0.1X-D8-26</strain>
    </source>
</reference>
<accession>A0A3L8A745</accession>
<evidence type="ECO:0000313" key="6">
    <source>
        <dbReference type="EMBL" id="TGY01390.1"/>
    </source>
</evidence>
<evidence type="ECO:0000313" key="10">
    <source>
        <dbReference type="Proteomes" id="UP000491181"/>
    </source>
</evidence>
<dbReference type="RefSeq" id="WP_121766530.1">
    <property type="nucleotide sequence ID" value="NZ_BLLS01000091.1"/>
</dbReference>
<proteinExistence type="predicted"/>
<evidence type="ECO:0000313" key="7">
    <source>
        <dbReference type="Proteomes" id="UP000267159"/>
    </source>
</evidence>
<dbReference type="AlphaFoldDB" id="A0A3L8A745"/>
<dbReference type="EMBL" id="RAZM01000040">
    <property type="protein sequence ID" value="RLT79638.1"/>
    <property type="molecule type" value="Genomic_DNA"/>
</dbReference>
<evidence type="ECO:0000256" key="1">
    <source>
        <dbReference type="SAM" id="SignalP"/>
    </source>
</evidence>
<keyword evidence="1" id="KW-0732">Signal</keyword>
<dbReference type="Pfam" id="PF13568">
    <property type="entry name" value="OMP_b-brl_2"/>
    <property type="match status" value="1"/>
</dbReference>
<evidence type="ECO:0000313" key="5">
    <source>
        <dbReference type="EMBL" id="TFU46577.1"/>
    </source>
</evidence>
<dbReference type="EMBL" id="SRZA01000042">
    <property type="protein sequence ID" value="TGY01390.1"/>
    <property type="molecule type" value="Genomic_DNA"/>
</dbReference>
<organism evidence="4 7">
    <name type="scientific">Bacteroides acidifaciens</name>
    <dbReference type="NCBI Taxonomy" id="85831"/>
    <lineage>
        <taxon>Bacteria</taxon>
        <taxon>Pseudomonadati</taxon>
        <taxon>Bacteroidota</taxon>
        <taxon>Bacteroidia</taxon>
        <taxon>Bacteroidales</taxon>
        <taxon>Bacteroidaceae</taxon>
        <taxon>Bacteroides</taxon>
    </lineage>
</organism>
<dbReference type="Proteomes" id="UP000305751">
    <property type="component" value="Unassembled WGS sequence"/>
</dbReference>
<evidence type="ECO:0000313" key="8">
    <source>
        <dbReference type="Proteomes" id="UP000298073"/>
    </source>
</evidence>
<comment type="caution">
    <text evidence="4">The sequence shown here is derived from an EMBL/GenBank/DDBJ whole genome shotgun (WGS) entry which is preliminary data.</text>
</comment>
<reference evidence="6 9" key="3">
    <citation type="submission" date="2019-04" db="EMBL/GenBank/DDBJ databases">
        <title>Microbes associate with the intestines of laboratory mice.</title>
        <authorList>
            <person name="Navarre W."/>
            <person name="Wong E."/>
            <person name="Huang K."/>
            <person name="Tropini C."/>
            <person name="Ng K."/>
            <person name="Yu B."/>
        </authorList>
    </citation>
    <scope>NUCLEOTIDE SEQUENCE [LARGE SCALE GENOMIC DNA]</scope>
    <source>
        <strain evidence="6 9">NM70_E10</strain>
    </source>
</reference>
<keyword evidence="9" id="KW-1185">Reference proteome</keyword>
<dbReference type="Proteomes" id="UP000298073">
    <property type="component" value="Unassembled WGS sequence"/>
</dbReference>